<evidence type="ECO:0000256" key="3">
    <source>
        <dbReference type="ARBA" id="ARBA00022832"/>
    </source>
</evidence>
<proteinExistence type="inferred from homology"/>
<evidence type="ECO:0000256" key="5">
    <source>
        <dbReference type="ARBA" id="ARBA00023002"/>
    </source>
</evidence>
<dbReference type="Pfam" id="PF00378">
    <property type="entry name" value="ECH_1"/>
    <property type="match status" value="1"/>
</dbReference>
<comment type="caution">
    <text evidence="13">The sequence shown here is derived from an EMBL/GenBank/DDBJ whole genome shotgun (WGS) entry which is preliminary data.</text>
</comment>
<keyword evidence="5" id="KW-0560">Oxidoreductase</keyword>
<comment type="catalytic activity">
    <reaction evidence="10">
        <text>a (3S)-3-hydroxyacyl-CoA + NAD(+) = a 3-oxoacyl-CoA + NADH + H(+)</text>
        <dbReference type="Rhea" id="RHEA:22432"/>
        <dbReference type="ChEBI" id="CHEBI:15378"/>
        <dbReference type="ChEBI" id="CHEBI:57318"/>
        <dbReference type="ChEBI" id="CHEBI:57540"/>
        <dbReference type="ChEBI" id="CHEBI:57945"/>
        <dbReference type="ChEBI" id="CHEBI:90726"/>
        <dbReference type="EC" id="1.1.1.35"/>
    </reaction>
</comment>
<dbReference type="Proteomes" id="UP001501079">
    <property type="component" value="Unassembled WGS sequence"/>
</dbReference>
<evidence type="ECO:0000313" key="13">
    <source>
        <dbReference type="EMBL" id="GAA4172169.1"/>
    </source>
</evidence>
<dbReference type="Pfam" id="PF00725">
    <property type="entry name" value="3HCDH"/>
    <property type="match status" value="1"/>
</dbReference>
<dbReference type="RefSeq" id="WP_344752442.1">
    <property type="nucleotide sequence ID" value="NZ_BAABBW010000002.1"/>
</dbReference>
<dbReference type="InterPro" id="IPR050136">
    <property type="entry name" value="FA_oxidation_alpha_subunit"/>
</dbReference>
<dbReference type="PANTHER" id="PTHR43612">
    <property type="entry name" value="TRIFUNCTIONAL ENZYME SUBUNIT ALPHA"/>
    <property type="match status" value="1"/>
</dbReference>
<dbReference type="Pfam" id="PF02737">
    <property type="entry name" value="3HCDH_N"/>
    <property type="match status" value="1"/>
</dbReference>
<dbReference type="InterPro" id="IPR029045">
    <property type="entry name" value="ClpP/crotonase-like_dom_sf"/>
</dbReference>
<organism evidence="13 14">
    <name type="scientific">Gryllotalpicola koreensis</name>
    <dbReference type="NCBI Taxonomy" id="993086"/>
    <lineage>
        <taxon>Bacteria</taxon>
        <taxon>Bacillati</taxon>
        <taxon>Actinomycetota</taxon>
        <taxon>Actinomycetes</taxon>
        <taxon>Micrococcales</taxon>
        <taxon>Microbacteriaceae</taxon>
        <taxon>Gryllotalpicola</taxon>
    </lineage>
</organism>
<dbReference type="EMBL" id="BAABBW010000002">
    <property type="protein sequence ID" value="GAA4172169.1"/>
    <property type="molecule type" value="Genomic_DNA"/>
</dbReference>
<evidence type="ECO:0000256" key="7">
    <source>
        <dbReference type="ARBA" id="ARBA00023098"/>
    </source>
</evidence>
<evidence type="ECO:0000256" key="4">
    <source>
        <dbReference type="ARBA" id="ARBA00022963"/>
    </source>
</evidence>
<comment type="similarity">
    <text evidence="2">In the central section; belongs to the 3-hydroxyacyl-CoA dehydrogenase family.</text>
</comment>
<dbReference type="InterPro" id="IPR036291">
    <property type="entry name" value="NAD(P)-bd_dom_sf"/>
</dbReference>
<dbReference type="CDD" id="cd06558">
    <property type="entry name" value="crotonase-like"/>
    <property type="match status" value="1"/>
</dbReference>
<keyword evidence="4" id="KW-0442">Lipid degradation</keyword>
<feature type="domain" description="3-hydroxyacyl-CoA dehydrogenase C-terminal" evidence="11">
    <location>
        <begin position="526"/>
        <end position="616"/>
    </location>
</feature>
<comment type="pathway">
    <text evidence="1">Lipid metabolism; fatty acid beta-oxidation.</text>
</comment>
<evidence type="ECO:0000256" key="10">
    <source>
        <dbReference type="ARBA" id="ARBA00049556"/>
    </source>
</evidence>
<evidence type="ECO:0000256" key="1">
    <source>
        <dbReference type="ARBA" id="ARBA00005005"/>
    </source>
</evidence>
<keyword evidence="8" id="KW-0456">Lyase</keyword>
<evidence type="ECO:0000259" key="11">
    <source>
        <dbReference type="Pfam" id="PF00725"/>
    </source>
</evidence>
<dbReference type="Gene3D" id="1.10.1040.50">
    <property type="match status" value="1"/>
</dbReference>
<dbReference type="InterPro" id="IPR001753">
    <property type="entry name" value="Enoyl-CoA_hydra/iso"/>
</dbReference>
<accession>A0ABP7ZWI2</accession>
<sequence length="725" mass="77864">MTDYSKIDFSPLLQFTEDEVITHSYVKDIPLPSGKKLALITLDNGRDHTRPNTLGPATLVELGNVLDELAQRAAAGEIDAVGITGKPFILAAGADLSKVNEIPSRDAAKLLAQLGHATYLKIGKLGVPSFAFVNGLALGGGVEIALNSTYRTVDSSAPAIALPEVFLGIIPGWGGATLLPNLIGIENALKVVIENPLKMNRMLSAPDGYKLGMFDAIIDPVNYLEDSFTWADGVLNGKIKVERPNQPGRIERTVKWPAAIKIARNTLESSIGTVPTSPYAALELLSKAKDGDIEAGFAREDEALADLISGDQFAASIYAFNLVQHRAKRPVGAPDKSLAKKVGKVGVIGAGLMASQFALLFLRRLEVPVVITDLDQERVDKGLAYIHDELQKLADKGRVNPDQHNKLKGLISGTTDRSQYADCDWVIEAVFEELSVKQDVFAEFEKIVSPEAVFATNTSSLSVDAIGAKLEHPERLVGFHFFNPVAVMPLIEVVNAPKTNETTLATAMAVAKNLKKNAIITTDSTGFVVNRVLAKVLGEAMRAVDDGTPFEVVDEALAPLGLPMPPSVLLDLVGLKVGAHVLDTHHAAWPDRFYRSENLHRVADAGQLLEKDAKGKVKGISKDAERIVKSNLNPGGKPHTKEQVLQAVQDGFADEVHRMLEEGVVSAPEDIDLALILGAGYPFQMGGLTPYLDRVGASERVFGGTFHTPRIVGAETRAKQAELVG</sequence>
<feature type="domain" description="3-hydroxyacyl-CoA dehydrogenase NAD binding" evidence="12">
    <location>
        <begin position="344"/>
        <end position="523"/>
    </location>
</feature>
<evidence type="ECO:0000256" key="9">
    <source>
        <dbReference type="ARBA" id="ARBA00023268"/>
    </source>
</evidence>
<gene>
    <name evidence="13" type="ORF">GCM10022287_12620</name>
</gene>
<evidence type="ECO:0000259" key="12">
    <source>
        <dbReference type="Pfam" id="PF02737"/>
    </source>
</evidence>
<evidence type="ECO:0000256" key="8">
    <source>
        <dbReference type="ARBA" id="ARBA00023239"/>
    </source>
</evidence>
<name>A0ABP7ZWI2_9MICO</name>
<dbReference type="SUPFAM" id="SSF52096">
    <property type="entry name" value="ClpP/crotonase"/>
    <property type="match status" value="1"/>
</dbReference>
<keyword evidence="9" id="KW-0511">Multifunctional enzyme</keyword>
<dbReference type="PANTHER" id="PTHR43612:SF3">
    <property type="entry name" value="TRIFUNCTIONAL ENZYME SUBUNIT ALPHA, MITOCHONDRIAL"/>
    <property type="match status" value="1"/>
</dbReference>
<keyword evidence="3" id="KW-0276">Fatty acid metabolism</keyword>
<dbReference type="InterPro" id="IPR006176">
    <property type="entry name" value="3-OHacyl-CoA_DH_NAD-bd"/>
</dbReference>
<reference evidence="14" key="1">
    <citation type="journal article" date="2019" name="Int. J. Syst. Evol. Microbiol.">
        <title>The Global Catalogue of Microorganisms (GCM) 10K type strain sequencing project: providing services to taxonomists for standard genome sequencing and annotation.</title>
        <authorList>
            <consortium name="The Broad Institute Genomics Platform"/>
            <consortium name="The Broad Institute Genome Sequencing Center for Infectious Disease"/>
            <person name="Wu L."/>
            <person name="Ma J."/>
        </authorList>
    </citation>
    <scope>NUCLEOTIDE SEQUENCE [LARGE SCALE GENOMIC DNA]</scope>
    <source>
        <strain evidence="14">JCM 17591</strain>
    </source>
</reference>
<evidence type="ECO:0000256" key="2">
    <source>
        <dbReference type="ARBA" id="ARBA00007005"/>
    </source>
</evidence>
<keyword evidence="7" id="KW-0443">Lipid metabolism</keyword>
<dbReference type="Gene3D" id="3.40.50.720">
    <property type="entry name" value="NAD(P)-binding Rossmann-like Domain"/>
    <property type="match status" value="1"/>
</dbReference>
<evidence type="ECO:0000313" key="14">
    <source>
        <dbReference type="Proteomes" id="UP001501079"/>
    </source>
</evidence>
<keyword evidence="6" id="KW-0520">NAD</keyword>
<keyword evidence="14" id="KW-1185">Reference proteome</keyword>
<evidence type="ECO:0000256" key="6">
    <source>
        <dbReference type="ARBA" id="ARBA00023027"/>
    </source>
</evidence>
<dbReference type="SUPFAM" id="SSF48179">
    <property type="entry name" value="6-phosphogluconate dehydrogenase C-terminal domain-like"/>
    <property type="match status" value="2"/>
</dbReference>
<protein>
    <submittedName>
        <fullName evidence="13">3-hydroxyacyl-CoA dehydrogenase NAD-binding domain-containing protein</fullName>
    </submittedName>
</protein>
<dbReference type="SUPFAM" id="SSF51735">
    <property type="entry name" value="NAD(P)-binding Rossmann-fold domains"/>
    <property type="match status" value="1"/>
</dbReference>
<dbReference type="InterPro" id="IPR006108">
    <property type="entry name" value="3HC_DH_C"/>
</dbReference>
<dbReference type="Gene3D" id="3.90.226.10">
    <property type="entry name" value="2-enoyl-CoA Hydratase, Chain A, domain 1"/>
    <property type="match status" value="1"/>
</dbReference>
<dbReference type="InterPro" id="IPR008927">
    <property type="entry name" value="6-PGluconate_DH-like_C_sf"/>
</dbReference>